<keyword evidence="3" id="KW-1185">Reference proteome</keyword>
<evidence type="ECO:0000256" key="1">
    <source>
        <dbReference type="SAM" id="Phobius"/>
    </source>
</evidence>
<keyword evidence="1" id="KW-0812">Transmembrane</keyword>
<evidence type="ECO:0000313" key="2">
    <source>
        <dbReference type="EMBL" id="CAN97334.1"/>
    </source>
</evidence>
<dbReference type="AlphaFoldDB" id="A9ERX1"/>
<dbReference type="Proteomes" id="UP000002139">
    <property type="component" value="Chromosome"/>
</dbReference>
<dbReference type="EMBL" id="AM746676">
    <property type="protein sequence ID" value="CAN97334.1"/>
    <property type="molecule type" value="Genomic_DNA"/>
</dbReference>
<gene>
    <name evidence="2" type="ordered locus">sce7165</name>
</gene>
<reference evidence="2 3" key="1">
    <citation type="journal article" date="2007" name="Nat. Biotechnol.">
        <title>Complete genome sequence of the myxobacterium Sorangium cellulosum.</title>
        <authorList>
            <person name="Schneiker S."/>
            <person name="Perlova O."/>
            <person name="Kaiser O."/>
            <person name="Gerth K."/>
            <person name="Alici A."/>
            <person name="Altmeyer M.O."/>
            <person name="Bartels D."/>
            <person name="Bekel T."/>
            <person name="Beyer S."/>
            <person name="Bode E."/>
            <person name="Bode H.B."/>
            <person name="Bolten C.J."/>
            <person name="Choudhuri J.V."/>
            <person name="Doss S."/>
            <person name="Elnakady Y.A."/>
            <person name="Frank B."/>
            <person name="Gaigalat L."/>
            <person name="Goesmann A."/>
            <person name="Groeger C."/>
            <person name="Gross F."/>
            <person name="Jelsbak L."/>
            <person name="Jelsbak L."/>
            <person name="Kalinowski J."/>
            <person name="Kegler C."/>
            <person name="Knauber T."/>
            <person name="Konietzny S."/>
            <person name="Kopp M."/>
            <person name="Krause L."/>
            <person name="Krug D."/>
            <person name="Linke B."/>
            <person name="Mahmud T."/>
            <person name="Martinez-Arias R."/>
            <person name="McHardy A.C."/>
            <person name="Merai M."/>
            <person name="Meyer F."/>
            <person name="Mormann S."/>
            <person name="Munoz-Dorado J."/>
            <person name="Perez J."/>
            <person name="Pradella S."/>
            <person name="Rachid S."/>
            <person name="Raddatz G."/>
            <person name="Rosenau F."/>
            <person name="Rueckert C."/>
            <person name="Sasse F."/>
            <person name="Scharfe M."/>
            <person name="Schuster S.C."/>
            <person name="Suen G."/>
            <person name="Treuner-Lange A."/>
            <person name="Velicer G.J."/>
            <person name="Vorholter F.-J."/>
            <person name="Weissman K.J."/>
            <person name="Welch R.D."/>
            <person name="Wenzel S.C."/>
            <person name="Whitworth D.E."/>
            <person name="Wilhelm S."/>
            <person name="Wittmann C."/>
            <person name="Bloecker H."/>
            <person name="Puehler A."/>
            <person name="Mueller R."/>
        </authorList>
    </citation>
    <scope>NUCLEOTIDE SEQUENCE [LARGE SCALE GENOMIC DNA]</scope>
    <source>
        <strain evidence="3">So ce56</strain>
    </source>
</reference>
<dbReference type="HOGENOM" id="CLU_2481653_0_0_7"/>
<keyword evidence="1" id="KW-0472">Membrane</keyword>
<accession>A9ERX1</accession>
<feature type="transmembrane region" description="Helical" evidence="1">
    <location>
        <begin position="56"/>
        <end position="76"/>
    </location>
</feature>
<feature type="transmembrane region" description="Helical" evidence="1">
    <location>
        <begin position="20"/>
        <end position="44"/>
    </location>
</feature>
<sequence length="87" mass="8578">MGARPTLGLLLPVVVLPNWLPDGLCGAAVVVVVGPGELGLLVLFRVTGSQPEKGSGFGVGLGAAAWFTALGAAVLLDVPPASVTECA</sequence>
<proteinExistence type="predicted"/>
<protein>
    <submittedName>
        <fullName evidence="2">Uncharacterized protein</fullName>
    </submittedName>
</protein>
<evidence type="ECO:0000313" key="3">
    <source>
        <dbReference type="Proteomes" id="UP000002139"/>
    </source>
</evidence>
<keyword evidence="1" id="KW-1133">Transmembrane helix</keyword>
<organism evidence="2 3">
    <name type="scientific">Sorangium cellulosum (strain So ce56)</name>
    <name type="common">Polyangium cellulosum (strain So ce56)</name>
    <dbReference type="NCBI Taxonomy" id="448385"/>
    <lineage>
        <taxon>Bacteria</taxon>
        <taxon>Pseudomonadati</taxon>
        <taxon>Myxococcota</taxon>
        <taxon>Polyangia</taxon>
        <taxon>Polyangiales</taxon>
        <taxon>Polyangiaceae</taxon>
        <taxon>Sorangium</taxon>
    </lineage>
</organism>
<dbReference type="KEGG" id="scl:sce7165"/>
<name>A9ERX1_SORC5</name>